<dbReference type="EMBL" id="CM043018">
    <property type="protein sequence ID" value="KAI4463613.1"/>
    <property type="molecule type" value="Genomic_DNA"/>
</dbReference>
<evidence type="ECO:0000313" key="1">
    <source>
        <dbReference type="EMBL" id="KAI4463613.1"/>
    </source>
</evidence>
<evidence type="ECO:0000313" key="2">
    <source>
        <dbReference type="Proteomes" id="UP001056778"/>
    </source>
</evidence>
<gene>
    <name evidence="1" type="ORF">MML48_4g00017693</name>
</gene>
<dbReference type="Proteomes" id="UP001056778">
    <property type="component" value="Chromosome 4"/>
</dbReference>
<organism evidence="1 2">
    <name type="scientific">Holotrichia oblita</name>
    <name type="common">Chafer beetle</name>
    <dbReference type="NCBI Taxonomy" id="644536"/>
    <lineage>
        <taxon>Eukaryota</taxon>
        <taxon>Metazoa</taxon>
        <taxon>Ecdysozoa</taxon>
        <taxon>Arthropoda</taxon>
        <taxon>Hexapoda</taxon>
        <taxon>Insecta</taxon>
        <taxon>Pterygota</taxon>
        <taxon>Neoptera</taxon>
        <taxon>Endopterygota</taxon>
        <taxon>Coleoptera</taxon>
        <taxon>Polyphaga</taxon>
        <taxon>Scarabaeiformia</taxon>
        <taxon>Scarabaeidae</taxon>
        <taxon>Melolonthinae</taxon>
        <taxon>Holotrichia</taxon>
    </lineage>
</organism>
<proteinExistence type="predicted"/>
<sequence length="280" mass="31679">MSSSIKRAKTSEIWNYFTPIPSENFIANCNICKRKLSFKTTNSNLKKHLTSNHPTIALPSSTKGHQNLQRHQEQEQQQQQDPQHSQQQALTDVSDSTESTQSSTSKTPLEKVTKLISTEQFPSASLVIPLVNGLIDVYKKLFNKTFTKDAEYVIGKIQFGLQSRFEHIEVSNTLSLSTFLDPRFKMIGFANQNCAENAKKKVISGVANLIESQNREDVGNTKEMNIPIDDDVDDDLSIWNIFDKSLSAYKPQGTSSSKAIIEVQRYLEDEFLHRSENPCM</sequence>
<comment type="caution">
    <text evidence="1">The sequence shown here is derived from an EMBL/GenBank/DDBJ whole genome shotgun (WGS) entry which is preliminary data.</text>
</comment>
<accession>A0ACB9T9S8</accession>
<keyword evidence="2" id="KW-1185">Reference proteome</keyword>
<reference evidence="1" key="1">
    <citation type="submission" date="2022-04" db="EMBL/GenBank/DDBJ databases">
        <title>Chromosome-scale genome assembly of Holotrichia oblita Faldermann.</title>
        <authorList>
            <person name="Rongchong L."/>
        </authorList>
    </citation>
    <scope>NUCLEOTIDE SEQUENCE</scope>
    <source>
        <strain evidence="1">81SQS9</strain>
    </source>
</reference>
<name>A0ACB9T9S8_HOLOL</name>
<protein>
    <submittedName>
        <fullName evidence="1">Bed zinc finger</fullName>
    </submittedName>
</protein>